<name>A0A9P3LUY9_9FUNG</name>
<dbReference type="Proteomes" id="UP000827284">
    <property type="component" value="Unassembled WGS sequence"/>
</dbReference>
<gene>
    <name evidence="2" type="ORF">EMPS_03832</name>
</gene>
<evidence type="ECO:0000313" key="3">
    <source>
        <dbReference type="Proteomes" id="UP000827284"/>
    </source>
</evidence>
<reference evidence="2" key="1">
    <citation type="submission" date="2021-11" db="EMBL/GenBank/DDBJ databases">
        <authorList>
            <person name="Herlambang A."/>
            <person name="Guo Y."/>
            <person name="Takashima Y."/>
            <person name="Nishizawa T."/>
        </authorList>
    </citation>
    <scope>NUCLEOTIDE SEQUENCE</scope>
    <source>
        <strain evidence="2">E1425</strain>
    </source>
</reference>
<dbReference type="AlphaFoldDB" id="A0A9P3LUY9"/>
<organism evidence="2 3">
    <name type="scientific">Entomortierella parvispora</name>
    <dbReference type="NCBI Taxonomy" id="205924"/>
    <lineage>
        <taxon>Eukaryota</taxon>
        <taxon>Fungi</taxon>
        <taxon>Fungi incertae sedis</taxon>
        <taxon>Mucoromycota</taxon>
        <taxon>Mortierellomycotina</taxon>
        <taxon>Mortierellomycetes</taxon>
        <taxon>Mortierellales</taxon>
        <taxon>Mortierellaceae</taxon>
        <taxon>Entomortierella</taxon>
    </lineage>
</organism>
<accession>A0A9P3LUY9</accession>
<evidence type="ECO:0000313" key="2">
    <source>
        <dbReference type="EMBL" id="GJJ71482.1"/>
    </source>
</evidence>
<feature type="compositionally biased region" description="Basic and acidic residues" evidence="1">
    <location>
        <begin position="243"/>
        <end position="262"/>
    </location>
</feature>
<dbReference type="OrthoDB" id="2406827at2759"/>
<protein>
    <submittedName>
        <fullName evidence="2">Uncharacterized protein</fullName>
    </submittedName>
</protein>
<feature type="region of interest" description="Disordered" evidence="1">
    <location>
        <begin position="223"/>
        <end position="300"/>
    </location>
</feature>
<dbReference type="EMBL" id="BQFW01000005">
    <property type="protein sequence ID" value="GJJ71482.1"/>
    <property type="molecule type" value="Genomic_DNA"/>
</dbReference>
<feature type="compositionally biased region" description="Basic residues" evidence="1">
    <location>
        <begin position="233"/>
        <end position="242"/>
    </location>
</feature>
<comment type="caution">
    <text evidence="2">The sequence shown here is derived from an EMBL/GenBank/DDBJ whole genome shotgun (WGS) entry which is preliminary data.</text>
</comment>
<proteinExistence type="predicted"/>
<reference evidence="2" key="2">
    <citation type="journal article" date="2022" name="Microbiol. Resour. Announc.">
        <title>Whole-Genome Sequence of Entomortierella parvispora E1425, a Mucoromycotan Fungus Associated with Burkholderiaceae-Related Endosymbiotic Bacteria.</title>
        <authorList>
            <person name="Herlambang A."/>
            <person name="Guo Y."/>
            <person name="Takashima Y."/>
            <person name="Narisawa K."/>
            <person name="Ohta H."/>
            <person name="Nishizawa T."/>
        </authorList>
    </citation>
    <scope>NUCLEOTIDE SEQUENCE</scope>
    <source>
        <strain evidence="2">E1425</strain>
    </source>
</reference>
<evidence type="ECO:0000256" key="1">
    <source>
        <dbReference type="SAM" id="MobiDB-lite"/>
    </source>
</evidence>
<feature type="compositionally biased region" description="Basic and acidic residues" evidence="1">
    <location>
        <begin position="280"/>
        <end position="300"/>
    </location>
</feature>
<sequence length="300" mass="34435">MPPPNLPPTLPPWQLRSYLLPRNYLTKIDSSRSYRTKPLRATFDLDKWSTRVTEQPLSYNTRNFRISTQQSHKNTSSTLSSLQDITSFDWNDYHYTDGMVYKAPPVLEHQGVTLPELARKHEQDLAKIQGHMANSTRLFDTLVDEILTYEMDADELAKHVISFVNTARILVSNDASKISLMRKDIYLRHLELPTSEPQENAILTLEDLAKRRTTVDLVSKTYTKPSVKESKRPLHKKPGFKKKQPEDSDKKSTHEKSKESTNSRDGGGRNNRPYKARKSSNYDDNKSAGDKGNGSEKERQ</sequence>
<keyword evidence="3" id="KW-1185">Reference proteome</keyword>